<evidence type="ECO:0000256" key="4">
    <source>
        <dbReference type="ARBA" id="ARBA00023002"/>
    </source>
</evidence>
<keyword evidence="4" id="KW-0560">Oxidoreductase</keyword>
<accession>A0A1B0C3C3</accession>
<keyword evidence="6" id="KW-1185">Reference proteome</keyword>
<dbReference type="Proteomes" id="UP000092460">
    <property type="component" value="Unassembled WGS sequence"/>
</dbReference>
<proteinExistence type="predicted"/>
<dbReference type="PANTHER" id="PTHR11530">
    <property type="entry name" value="D-AMINO ACID OXIDASE"/>
    <property type="match status" value="1"/>
</dbReference>
<evidence type="ECO:0000313" key="6">
    <source>
        <dbReference type="Proteomes" id="UP000092460"/>
    </source>
</evidence>
<dbReference type="PANTHER" id="PTHR11530:SF17">
    <property type="entry name" value="RE49860P"/>
    <property type="match status" value="1"/>
</dbReference>
<dbReference type="VEuPathDB" id="VectorBase:GPPI047950"/>
<keyword evidence="2" id="KW-0285">Flavoprotein</keyword>
<dbReference type="GO" id="GO:0003884">
    <property type="term" value="F:D-amino-acid oxidase activity"/>
    <property type="evidence" value="ECO:0007669"/>
    <property type="project" value="InterPro"/>
</dbReference>
<sequence length="171" mass="19046">HLGVIGCGVVGLTTALQLLERFPNAETTIENTTSYVAAGIFRPGTSFMGLSEEITKQWIADAFHYWDDIRQHLFPVYRLAAEDELKLCQGDWKCGSFFTPCVTESRSFLPYAAQKFTNAGGFGAKQLCIDNHLVPIRGHVTLGGCRQFDSYNTEICSYNFVAVKKLCCNML</sequence>
<evidence type="ECO:0000256" key="2">
    <source>
        <dbReference type="ARBA" id="ARBA00022630"/>
    </source>
</evidence>
<reference evidence="5" key="2">
    <citation type="submission" date="2020-05" db="UniProtKB">
        <authorList>
            <consortium name="EnsemblMetazoa"/>
        </authorList>
    </citation>
    <scope>IDENTIFICATION</scope>
    <source>
        <strain evidence="5">IAEA</strain>
    </source>
</reference>
<name>A0A1B0C3C3_9MUSC</name>
<evidence type="ECO:0000256" key="1">
    <source>
        <dbReference type="ARBA" id="ARBA00001974"/>
    </source>
</evidence>
<dbReference type="GO" id="GO:0071949">
    <property type="term" value="F:FAD binding"/>
    <property type="evidence" value="ECO:0007669"/>
    <property type="project" value="InterPro"/>
</dbReference>
<dbReference type="EnsemblMetazoa" id="GPPI047950-RA">
    <property type="protein sequence ID" value="GPPI047950-PA"/>
    <property type="gene ID" value="GPPI047950"/>
</dbReference>
<evidence type="ECO:0008006" key="7">
    <source>
        <dbReference type="Google" id="ProtNLM"/>
    </source>
</evidence>
<dbReference type="STRING" id="67801.A0A1B0C3C3"/>
<organism evidence="5 6">
    <name type="scientific">Glossina palpalis gambiensis</name>
    <dbReference type="NCBI Taxonomy" id="67801"/>
    <lineage>
        <taxon>Eukaryota</taxon>
        <taxon>Metazoa</taxon>
        <taxon>Ecdysozoa</taxon>
        <taxon>Arthropoda</taxon>
        <taxon>Hexapoda</taxon>
        <taxon>Insecta</taxon>
        <taxon>Pterygota</taxon>
        <taxon>Neoptera</taxon>
        <taxon>Endopterygota</taxon>
        <taxon>Diptera</taxon>
        <taxon>Brachycera</taxon>
        <taxon>Muscomorpha</taxon>
        <taxon>Hippoboscoidea</taxon>
        <taxon>Glossinidae</taxon>
        <taxon>Glossina</taxon>
    </lineage>
</organism>
<protein>
    <recommendedName>
        <fullName evidence="7">FAD dependent oxidoreductase domain-containing protein</fullName>
    </recommendedName>
</protein>
<reference evidence="6" key="1">
    <citation type="submission" date="2015-01" db="EMBL/GenBank/DDBJ databases">
        <authorList>
            <person name="Aksoy S."/>
            <person name="Warren W."/>
            <person name="Wilson R.K."/>
        </authorList>
    </citation>
    <scope>NUCLEOTIDE SEQUENCE [LARGE SCALE GENOMIC DNA]</scope>
    <source>
        <strain evidence="6">IAEA</strain>
    </source>
</reference>
<dbReference type="GO" id="GO:0005737">
    <property type="term" value="C:cytoplasm"/>
    <property type="evidence" value="ECO:0007669"/>
    <property type="project" value="TreeGrafter"/>
</dbReference>
<comment type="cofactor">
    <cofactor evidence="1">
        <name>FAD</name>
        <dbReference type="ChEBI" id="CHEBI:57692"/>
    </cofactor>
</comment>
<keyword evidence="3" id="KW-0274">FAD</keyword>
<dbReference type="AlphaFoldDB" id="A0A1B0C3C3"/>
<evidence type="ECO:0000313" key="5">
    <source>
        <dbReference type="EnsemblMetazoa" id="GPPI047950-PA"/>
    </source>
</evidence>
<dbReference type="EMBL" id="JXJN01024897">
    <property type="status" value="NOT_ANNOTATED_CDS"/>
    <property type="molecule type" value="Genomic_DNA"/>
</dbReference>
<dbReference type="InterPro" id="IPR023209">
    <property type="entry name" value="DAO"/>
</dbReference>
<dbReference type="Gene3D" id="3.40.50.720">
    <property type="entry name" value="NAD(P)-binding Rossmann-like Domain"/>
    <property type="match status" value="1"/>
</dbReference>
<dbReference type="GO" id="GO:0019478">
    <property type="term" value="P:D-amino acid catabolic process"/>
    <property type="evidence" value="ECO:0007669"/>
    <property type="project" value="TreeGrafter"/>
</dbReference>
<evidence type="ECO:0000256" key="3">
    <source>
        <dbReference type="ARBA" id="ARBA00022827"/>
    </source>
</evidence>